<dbReference type="Pfam" id="PF02913">
    <property type="entry name" value="FAD-oxidase_C"/>
    <property type="match status" value="1"/>
</dbReference>
<dbReference type="PANTHER" id="PTHR11748">
    <property type="entry name" value="D-LACTATE DEHYDROGENASE"/>
    <property type="match status" value="1"/>
</dbReference>
<comment type="similarity">
    <text evidence="4">Belongs to the FAD-binding oxidoreductase/transferase type 4 family.</text>
</comment>
<evidence type="ECO:0000256" key="8">
    <source>
        <dbReference type="ARBA" id="ARBA00023002"/>
    </source>
</evidence>
<dbReference type="Gene3D" id="3.30.70.2740">
    <property type="match status" value="1"/>
</dbReference>
<feature type="non-terminal residue" evidence="13">
    <location>
        <position position="1"/>
    </location>
</feature>
<evidence type="ECO:0000256" key="4">
    <source>
        <dbReference type="ARBA" id="ARBA00008000"/>
    </source>
</evidence>
<evidence type="ECO:0000256" key="10">
    <source>
        <dbReference type="ARBA" id="ARBA00023140"/>
    </source>
</evidence>
<dbReference type="Gene3D" id="1.10.45.10">
    <property type="entry name" value="Vanillyl-alcohol Oxidase, Chain A, domain 4"/>
    <property type="match status" value="1"/>
</dbReference>
<dbReference type="OrthoDB" id="5332616at2759"/>
<keyword evidence="6" id="KW-0274">FAD</keyword>
<dbReference type="EC" id="1.1.2.4" evidence="11"/>
<evidence type="ECO:0000259" key="12">
    <source>
        <dbReference type="PROSITE" id="PS51387"/>
    </source>
</evidence>
<keyword evidence="9" id="KW-0496">Mitochondrion</keyword>
<evidence type="ECO:0000256" key="5">
    <source>
        <dbReference type="ARBA" id="ARBA00022630"/>
    </source>
</evidence>
<dbReference type="PANTHER" id="PTHR11748:SF111">
    <property type="entry name" value="D-LACTATE DEHYDROGENASE, MITOCHONDRIAL-RELATED"/>
    <property type="match status" value="1"/>
</dbReference>
<keyword evidence="14" id="KW-1185">Reference proteome</keyword>
<dbReference type="AlphaFoldDB" id="A0A7R9KP52"/>
<dbReference type="Gene3D" id="3.30.465.10">
    <property type="match status" value="1"/>
</dbReference>
<evidence type="ECO:0000256" key="3">
    <source>
        <dbReference type="ARBA" id="ARBA00004275"/>
    </source>
</evidence>
<evidence type="ECO:0000313" key="14">
    <source>
        <dbReference type="Proteomes" id="UP000759131"/>
    </source>
</evidence>
<organism evidence="13">
    <name type="scientific">Medioppia subpectinata</name>
    <dbReference type="NCBI Taxonomy" id="1979941"/>
    <lineage>
        <taxon>Eukaryota</taxon>
        <taxon>Metazoa</taxon>
        <taxon>Ecdysozoa</taxon>
        <taxon>Arthropoda</taxon>
        <taxon>Chelicerata</taxon>
        <taxon>Arachnida</taxon>
        <taxon>Acari</taxon>
        <taxon>Acariformes</taxon>
        <taxon>Sarcoptiformes</taxon>
        <taxon>Oribatida</taxon>
        <taxon>Brachypylina</taxon>
        <taxon>Oppioidea</taxon>
        <taxon>Oppiidae</taxon>
        <taxon>Medioppia</taxon>
    </lineage>
</organism>
<feature type="domain" description="FAD-binding PCMH-type" evidence="12">
    <location>
        <begin position="1"/>
        <end position="162"/>
    </location>
</feature>
<keyword evidence="7" id="KW-0809">Transit peptide</keyword>
<reference evidence="13" key="1">
    <citation type="submission" date="2020-11" db="EMBL/GenBank/DDBJ databases">
        <authorList>
            <person name="Tran Van P."/>
        </authorList>
    </citation>
    <scope>NUCLEOTIDE SEQUENCE</scope>
</reference>
<dbReference type="Proteomes" id="UP000759131">
    <property type="component" value="Unassembled WGS sequence"/>
</dbReference>
<comment type="cofactor">
    <cofactor evidence="1">
        <name>FAD</name>
        <dbReference type="ChEBI" id="CHEBI:57692"/>
    </cofactor>
</comment>
<dbReference type="InterPro" id="IPR016164">
    <property type="entry name" value="FAD-linked_Oxase-like_C"/>
</dbReference>
<accession>A0A7R9KP52</accession>
<dbReference type="EMBL" id="OC858730">
    <property type="protein sequence ID" value="CAD7626778.1"/>
    <property type="molecule type" value="Genomic_DNA"/>
</dbReference>
<dbReference type="InterPro" id="IPR016171">
    <property type="entry name" value="Vanillyl_alc_oxidase_C-sub2"/>
</dbReference>
<dbReference type="FunFam" id="3.30.465.10:FF:000016">
    <property type="entry name" value="probable D-lactate dehydrogenase, mitochondrial"/>
    <property type="match status" value="1"/>
</dbReference>
<keyword evidence="10" id="KW-0576">Peroxisome</keyword>
<evidence type="ECO:0000256" key="1">
    <source>
        <dbReference type="ARBA" id="ARBA00001974"/>
    </source>
</evidence>
<dbReference type="GO" id="GO:0004458">
    <property type="term" value="F:D-lactate dehydrogenase (cytochrome) activity"/>
    <property type="evidence" value="ECO:0007669"/>
    <property type="project" value="UniProtKB-EC"/>
</dbReference>
<evidence type="ECO:0000256" key="11">
    <source>
        <dbReference type="ARBA" id="ARBA00038897"/>
    </source>
</evidence>
<dbReference type="GO" id="GO:1903457">
    <property type="term" value="P:lactate catabolic process"/>
    <property type="evidence" value="ECO:0007669"/>
    <property type="project" value="TreeGrafter"/>
</dbReference>
<protein>
    <recommendedName>
        <fullName evidence="11">D-lactate dehydrogenase (cytochrome)</fullName>
        <ecNumber evidence="11">1.1.2.4</ecNumber>
    </recommendedName>
</protein>
<proteinExistence type="inferred from homology"/>
<comment type="subcellular location">
    <subcellularLocation>
        <location evidence="2">Mitochondrion</location>
    </subcellularLocation>
    <subcellularLocation>
        <location evidence="3">Peroxisome</location>
    </subcellularLocation>
</comment>
<dbReference type="Pfam" id="PF01565">
    <property type="entry name" value="FAD_binding_4"/>
    <property type="match status" value="1"/>
</dbReference>
<dbReference type="InterPro" id="IPR004113">
    <property type="entry name" value="FAD-bd_oxidored_4_C"/>
</dbReference>
<keyword evidence="5" id="KW-0285">Flavoprotein</keyword>
<evidence type="ECO:0000256" key="7">
    <source>
        <dbReference type="ARBA" id="ARBA00022946"/>
    </source>
</evidence>
<name>A0A7R9KP52_9ACAR</name>
<dbReference type="GO" id="GO:0071949">
    <property type="term" value="F:FAD binding"/>
    <property type="evidence" value="ECO:0007669"/>
    <property type="project" value="InterPro"/>
</dbReference>
<sequence length="408" mass="43853">CHRLCYEYNTPIIPYGAGTGLEGGVNAVCGGVCIDMTAMNRVLEVNREDFDCRVEAGCDWRSLNEYLRDTGLHFPIDPGASASVGGMAATGASGTNAVAFGAMKQNVLNLEVVLPDGRVTHTSGQSCRSRKSSAGYDLTSLFVGSEGTLGTITQLCLKLSAIPECVSSGVCTFPDDKSAIDSVIETLQSSIPVARVEYLDSVSIGACLSYSKVTDLEVSPTLFLEFTGATDEEVERRADNVRQIVESNGGTNFRCSTDPTERKQLWKARHELYYSCRSLIPDPLVIITDVCVPISRLTEMIVRAKALIAREGVLGPVFGHVGDGNFHSLLIVPRSDGQALARVKAVATEMAEIALELCGTCTGEHGIGRGKVGLLNTQYDSVAMDVMRQLKKALDPKNLMNPKKLFVD</sequence>
<dbReference type="GO" id="GO:0005739">
    <property type="term" value="C:mitochondrion"/>
    <property type="evidence" value="ECO:0007669"/>
    <property type="project" value="UniProtKB-SubCell"/>
</dbReference>
<dbReference type="GO" id="GO:0008720">
    <property type="term" value="F:D-lactate dehydrogenase (NAD+) activity"/>
    <property type="evidence" value="ECO:0007669"/>
    <property type="project" value="TreeGrafter"/>
</dbReference>
<dbReference type="FunFam" id="3.30.70.2740:FF:000001">
    <property type="entry name" value="D-lactate dehydrogenase mitochondrial"/>
    <property type="match status" value="1"/>
</dbReference>
<dbReference type="SUPFAM" id="SSF56176">
    <property type="entry name" value="FAD-binding/transporter-associated domain-like"/>
    <property type="match status" value="1"/>
</dbReference>
<dbReference type="SUPFAM" id="SSF55103">
    <property type="entry name" value="FAD-linked oxidases, C-terminal domain"/>
    <property type="match status" value="1"/>
</dbReference>
<dbReference type="PROSITE" id="PS51387">
    <property type="entry name" value="FAD_PCMH"/>
    <property type="match status" value="1"/>
</dbReference>
<evidence type="ECO:0000256" key="6">
    <source>
        <dbReference type="ARBA" id="ARBA00022827"/>
    </source>
</evidence>
<dbReference type="InterPro" id="IPR036318">
    <property type="entry name" value="FAD-bd_PCMH-like_sf"/>
</dbReference>
<dbReference type="InterPro" id="IPR016169">
    <property type="entry name" value="FAD-bd_PCMH_sub2"/>
</dbReference>
<dbReference type="EMBL" id="CAJPIZ010004155">
    <property type="protein sequence ID" value="CAG2107208.1"/>
    <property type="molecule type" value="Genomic_DNA"/>
</dbReference>
<dbReference type="InterPro" id="IPR016166">
    <property type="entry name" value="FAD-bd_PCMH"/>
</dbReference>
<keyword evidence="8" id="KW-0560">Oxidoreductase</keyword>
<dbReference type="InterPro" id="IPR006094">
    <property type="entry name" value="Oxid_FAD_bind_N"/>
</dbReference>
<evidence type="ECO:0000313" key="13">
    <source>
        <dbReference type="EMBL" id="CAD7626778.1"/>
    </source>
</evidence>
<evidence type="ECO:0000256" key="9">
    <source>
        <dbReference type="ARBA" id="ARBA00023128"/>
    </source>
</evidence>
<evidence type="ECO:0000256" key="2">
    <source>
        <dbReference type="ARBA" id="ARBA00004173"/>
    </source>
</evidence>
<gene>
    <name evidence="13" type="ORF">OSB1V03_LOCUS7210</name>
</gene>
<dbReference type="FunFam" id="1.10.45.10:FF:000001">
    <property type="entry name" value="D-lactate dehydrogenase mitochondrial"/>
    <property type="match status" value="1"/>
</dbReference>
<dbReference type="GO" id="GO:0005777">
    <property type="term" value="C:peroxisome"/>
    <property type="evidence" value="ECO:0007669"/>
    <property type="project" value="UniProtKB-SubCell"/>
</dbReference>